<proteinExistence type="predicted"/>
<dbReference type="OrthoDB" id="3368027at2"/>
<dbReference type="EMBL" id="CP034550">
    <property type="protein sequence ID" value="QFZ21229.1"/>
    <property type="molecule type" value="Genomic_DNA"/>
</dbReference>
<name>A0A5Q0H511_SACSY</name>
<accession>A0A5Q0H511</accession>
<sequence>MHLIRAERGTFAGPAAFLADERRRADVAAYLADMVRPFGARPGPELSGHSYGEMAAALVAATVPEDEPVDLLVLAFAVHDMWPGRATATYLSHLCPGTPLSFAVCDQGTAAPFTALRLIRDLKPRKGLLIAVEQAMLPYDSAVPPPVEHRGVAVLCGDGAGARVTDLRQYPDVAPDSVPGQASLRIAELTAGHPGARLVLGDALAEAWPDHPDCVRVPAGRPTTGVWWHLAGALRGPAGPVVVADYDRDLRYLCLAAIEVR</sequence>
<dbReference type="InterPro" id="IPR016039">
    <property type="entry name" value="Thiolase-like"/>
</dbReference>
<dbReference type="RefSeq" id="WP_051766193.1">
    <property type="nucleotide sequence ID" value="NZ_CP034550.1"/>
</dbReference>
<dbReference type="Proteomes" id="UP000325787">
    <property type="component" value="Chromosome"/>
</dbReference>
<dbReference type="KEGG" id="ssyi:EKG83_31015"/>
<keyword evidence="2" id="KW-1185">Reference proteome</keyword>
<reference evidence="2" key="1">
    <citation type="journal article" date="2021" name="Curr. Microbiol.">
        <title>Complete genome of nocamycin-producing strain Saccharothrix syringae NRRL B-16468 reveals the biosynthetic potential for secondary metabolites.</title>
        <authorList>
            <person name="Mo X."/>
            <person name="Yang S."/>
        </authorList>
    </citation>
    <scope>NUCLEOTIDE SEQUENCE [LARGE SCALE GENOMIC DNA]</scope>
    <source>
        <strain evidence="2">ATCC 51364 / DSM 43886 / JCM 6844 / KCTC 9398 / NBRC 14523 / NRRL B-16468 / INA 2240</strain>
    </source>
</reference>
<evidence type="ECO:0000313" key="2">
    <source>
        <dbReference type="Proteomes" id="UP000325787"/>
    </source>
</evidence>
<organism evidence="1 2">
    <name type="scientific">Saccharothrix syringae</name>
    <name type="common">Nocardiopsis syringae</name>
    <dbReference type="NCBI Taxonomy" id="103733"/>
    <lineage>
        <taxon>Bacteria</taxon>
        <taxon>Bacillati</taxon>
        <taxon>Actinomycetota</taxon>
        <taxon>Actinomycetes</taxon>
        <taxon>Pseudonocardiales</taxon>
        <taxon>Pseudonocardiaceae</taxon>
        <taxon>Saccharothrix</taxon>
    </lineage>
</organism>
<dbReference type="GO" id="GO:0016746">
    <property type="term" value="F:acyltransferase activity"/>
    <property type="evidence" value="ECO:0007669"/>
    <property type="project" value="InterPro"/>
</dbReference>
<evidence type="ECO:0000313" key="1">
    <source>
        <dbReference type="EMBL" id="QFZ21229.1"/>
    </source>
</evidence>
<dbReference type="SUPFAM" id="SSF53901">
    <property type="entry name" value="Thiolase-like"/>
    <property type="match status" value="1"/>
</dbReference>
<dbReference type="AlphaFoldDB" id="A0A5Q0H511"/>
<protein>
    <submittedName>
        <fullName evidence="1">2-hydroxy-acid oxidase</fullName>
    </submittedName>
</protein>
<gene>
    <name evidence="1" type="ORF">EKG83_31015</name>
</gene>